<dbReference type="PATRIC" id="fig|33051.3.peg.158"/>
<evidence type="ECO:0000259" key="2">
    <source>
        <dbReference type="PROSITE" id="PS50213"/>
    </source>
</evidence>
<dbReference type="PROSITE" id="PS50213">
    <property type="entry name" value="FAS1"/>
    <property type="match status" value="1"/>
</dbReference>
<dbReference type="PANTHER" id="PTHR10900:SF77">
    <property type="entry name" value="FI19380P1"/>
    <property type="match status" value="1"/>
</dbReference>
<feature type="chain" id="PRO_5007547905" evidence="1">
    <location>
        <begin position="23"/>
        <end position="183"/>
    </location>
</feature>
<dbReference type="SMART" id="SM00554">
    <property type="entry name" value="FAS1"/>
    <property type="match status" value="1"/>
</dbReference>
<organism evidence="3 4">
    <name type="scientific">Sphingomonas sanguinis</name>
    <dbReference type="NCBI Taxonomy" id="33051"/>
    <lineage>
        <taxon>Bacteria</taxon>
        <taxon>Pseudomonadati</taxon>
        <taxon>Pseudomonadota</taxon>
        <taxon>Alphaproteobacteria</taxon>
        <taxon>Sphingomonadales</taxon>
        <taxon>Sphingomonadaceae</taxon>
        <taxon>Sphingomonas</taxon>
    </lineage>
</organism>
<evidence type="ECO:0000256" key="1">
    <source>
        <dbReference type="SAM" id="SignalP"/>
    </source>
</evidence>
<dbReference type="PANTHER" id="PTHR10900">
    <property type="entry name" value="PERIOSTIN-RELATED"/>
    <property type="match status" value="1"/>
</dbReference>
<evidence type="ECO:0000313" key="4">
    <source>
        <dbReference type="Proteomes" id="UP000072867"/>
    </source>
</evidence>
<sequence>MTLMIRGAIMAVALTFGTAAVAAPRNPMVGGAMMYPTKTIVENASQSKDHTTLVAAVKAAGLVDTLSGPGPFTVFAPTNAAFAKLPAGTVDTLVRPENKDKLTSILTYHVIPGRITAKDIAVKAKANGGTATYTTVQGEPIMFKKAMGGWAIMDGKGDVGRITTADVMQSNGVVHVIDTVMMP</sequence>
<dbReference type="SUPFAM" id="SSF82153">
    <property type="entry name" value="FAS1 domain"/>
    <property type="match status" value="1"/>
</dbReference>
<feature type="signal peptide" evidence="1">
    <location>
        <begin position="1"/>
        <end position="22"/>
    </location>
</feature>
<protein>
    <submittedName>
        <fullName evidence="3">Fasciclin</fullName>
    </submittedName>
</protein>
<keyword evidence="1" id="KW-0732">Signal</keyword>
<feature type="domain" description="FAS1" evidence="2">
    <location>
        <begin position="37"/>
        <end position="181"/>
    </location>
</feature>
<dbReference type="InterPro" id="IPR000782">
    <property type="entry name" value="FAS1_domain"/>
</dbReference>
<dbReference type="InterPro" id="IPR036378">
    <property type="entry name" value="FAS1_dom_sf"/>
</dbReference>
<evidence type="ECO:0000313" key="3">
    <source>
        <dbReference type="EMBL" id="KTT68452.1"/>
    </source>
</evidence>
<reference evidence="3 4" key="1">
    <citation type="journal article" date="2016" name="Front. Microbiol.">
        <title>Genomic Resource of Rice Seed Associated Bacteria.</title>
        <authorList>
            <person name="Midha S."/>
            <person name="Bansal K."/>
            <person name="Sharma S."/>
            <person name="Kumar N."/>
            <person name="Patil P.P."/>
            <person name="Chaudhry V."/>
            <person name="Patil P.B."/>
        </authorList>
    </citation>
    <scope>NUCLEOTIDE SEQUENCE [LARGE SCALE GENOMIC DNA]</scope>
    <source>
        <strain evidence="3 4">NS319</strain>
    </source>
</reference>
<dbReference type="GO" id="GO:0005615">
    <property type="term" value="C:extracellular space"/>
    <property type="evidence" value="ECO:0007669"/>
    <property type="project" value="TreeGrafter"/>
</dbReference>
<dbReference type="Gene3D" id="2.30.180.10">
    <property type="entry name" value="FAS1 domain"/>
    <property type="match status" value="1"/>
</dbReference>
<proteinExistence type="predicted"/>
<name>A0A147HUD8_9SPHN</name>
<gene>
    <name evidence="3" type="ORF">NS319_13905</name>
</gene>
<dbReference type="Pfam" id="PF02469">
    <property type="entry name" value="Fasciclin"/>
    <property type="match status" value="1"/>
</dbReference>
<dbReference type="STRING" id="33051.SB4_03845"/>
<dbReference type="Proteomes" id="UP000072867">
    <property type="component" value="Unassembled WGS sequence"/>
</dbReference>
<accession>A0A147HUD8</accession>
<comment type="caution">
    <text evidence="3">The sequence shown here is derived from an EMBL/GenBank/DDBJ whole genome shotgun (WGS) entry which is preliminary data.</text>
</comment>
<dbReference type="RefSeq" id="WP_058734136.1">
    <property type="nucleotide sequence ID" value="NZ_LDTD01000102.1"/>
</dbReference>
<dbReference type="AlphaFoldDB" id="A0A147HUD8"/>
<dbReference type="FunFam" id="2.30.180.10:FF:000019">
    <property type="entry name" value="Cell surface lipoprotein"/>
    <property type="match status" value="1"/>
</dbReference>
<dbReference type="InterPro" id="IPR050904">
    <property type="entry name" value="Adhesion/Biosynth-related"/>
</dbReference>
<dbReference type="EMBL" id="LDTD01000102">
    <property type="protein sequence ID" value="KTT68452.1"/>
    <property type="molecule type" value="Genomic_DNA"/>
</dbReference>